<reference evidence="3" key="2">
    <citation type="submission" date="2020-09" db="EMBL/GenBank/DDBJ databases">
        <authorList>
            <person name="Sun Q."/>
            <person name="Ohkuma M."/>
        </authorList>
    </citation>
    <scope>NUCLEOTIDE SEQUENCE</scope>
    <source>
        <strain evidence="3">JCM 3276</strain>
    </source>
</reference>
<dbReference type="InterPro" id="IPR001387">
    <property type="entry name" value="Cro/C1-type_HTH"/>
</dbReference>
<evidence type="ECO:0000313" key="4">
    <source>
        <dbReference type="Proteomes" id="UP000660680"/>
    </source>
</evidence>
<proteinExistence type="predicted"/>
<dbReference type="InterPro" id="IPR011990">
    <property type="entry name" value="TPR-like_helical_dom_sf"/>
</dbReference>
<dbReference type="PROSITE" id="PS50943">
    <property type="entry name" value="HTH_CROC1"/>
    <property type="match status" value="1"/>
</dbReference>
<dbReference type="Gene3D" id="1.10.260.40">
    <property type="entry name" value="lambda repressor-like DNA-binding domains"/>
    <property type="match status" value="1"/>
</dbReference>
<evidence type="ECO:0000313" key="3">
    <source>
        <dbReference type="EMBL" id="GGS59493.1"/>
    </source>
</evidence>
<dbReference type="SMART" id="SM00530">
    <property type="entry name" value="HTH_XRE"/>
    <property type="match status" value="1"/>
</dbReference>
<evidence type="ECO:0000259" key="2">
    <source>
        <dbReference type="PROSITE" id="PS50943"/>
    </source>
</evidence>
<dbReference type="SUPFAM" id="SSF47413">
    <property type="entry name" value="lambda repressor-like DNA-binding domains"/>
    <property type="match status" value="1"/>
</dbReference>
<dbReference type="CDD" id="cd00093">
    <property type="entry name" value="HTH_XRE"/>
    <property type="match status" value="1"/>
</dbReference>
<dbReference type="InterPro" id="IPR010982">
    <property type="entry name" value="Lambda_DNA-bd_dom_sf"/>
</dbReference>
<dbReference type="SUPFAM" id="SSF48452">
    <property type="entry name" value="TPR-like"/>
    <property type="match status" value="1"/>
</dbReference>
<feature type="compositionally biased region" description="Polar residues" evidence="1">
    <location>
        <begin position="103"/>
        <end position="115"/>
    </location>
</feature>
<feature type="compositionally biased region" description="Low complexity" evidence="1">
    <location>
        <begin position="116"/>
        <end position="126"/>
    </location>
</feature>
<organism evidence="3 4">
    <name type="scientific">Actinokineospora fastidiosa</name>
    <dbReference type="NCBI Taxonomy" id="1816"/>
    <lineage>
        <taxon>Bacteria</taxon>
        <taxon>Bacillati</taxon>
        <taxon>Actinomycetota</taxon>
        <taxon>Actinomycetes</taxon>
        <taxon>Pseudonocardiales</taxon>
        <taxon>Pseudonocardiaceae</taxon>
        <taxon>Actinokineospora</taxon>
    </lineage>
</organism>
<accession>A0A918LK32</accession>
<dbReference type="Pfam" id="PF01381">
    <property type="entry name" value="HTH_3"/>
    <property type="match status" value="1"/>
</dbReference>
<feature type="region of interest" description="Disordered" evidence="1">
    <location>
        <begin position="94"/>
        <end position="127"/>
    </location>
</feature>
<reference evidence="3" key="1">
    <citation type="journal article" date="2014" name="Int. J. Syst. Evol. Microbiol.">
        <title>Complete genome sequence of Corynebacterium casei LMG S-19264T (=DSM 44701T), isolated from a smear-ripened cheese.</title>
        <authorList>
            <consortium name="US DOE Joint Genome Institute (JGI-PGF)"/>
            <person name="Walter F."/>
            <person name="Albersmeier A."/>
            <person name="Kalinowski J."/>
            <person name="Ruckert C."/>
        </authorList>
    </citation>
    <scope>NUCLEOTIDE SEQUENCE</scope>
    <source>
        <strain evidence="3">JCM 3276</strain>
    </source>
</reference>
<gene>
    <name evidence="3" type="ORF">GCM10010171_63050</name>
</gene>
<sequence>MLHRQPCGVTIQQPGRGLRQASEVSGVGDKREAFAARREAMGFTQEGLAAAVGVEFSTVGRWERGALTPQPWRRPRIAAALGVSLDELHVLLGQGPTHGRQDLPQSVPGQTTWRRSSPASSSPASALTAAYEPAGSLDMGLVPAEFLESLTLTVKPPRRIGSAEVEQVKLMTSTLAASENLYGGGMAGEAGAAHLRWAGRLLSARASTAVAADMFEAVGNLAGVVAFSAFDVGNHDAAARCFRFSLWCAEQSGSWELRAATLADMARQAIYLGNLDDALSLIEFAQVRADRLTATARAMIGVVRARLLAMLGRHNESRAEVDRADAYFSQREPETDPPWLVYYDEAEHAGSSARALTPLAVAEKQPGDAAERLVSAVRLHSDAYPRSRAFSRARLATLHMAVGDPREAVLLGRQAVDDATMLHSKRMDEELAKLVRACERHRAISEVAEFSELVASGIDHV</sequence>
<dbReference type="Gene3D" id="1.25.40.10">
    <property type="entry name" value="Tetratricopeptide repeat domain"/>
    <property type="match status" value="1"/>
</dbReference>
<dbReference type="Proteomes" id="UP000660680">
    <property type="component" value="Unassembled WGS sequence"/>
</dbReference>
<feature type="domain" description="HTH cro/C1-type" evidence="2">
    <location>
        <begin position="34"/>
        <end position="88"/>
    </location>
</feature>
<comment type="caution">
    <text evidence="3">The sequence shown here is derived from an EMBL/GenBank/DDBJ whole genome shotgun (WGS) entry which is preliminary data.</text>
</comment>
<dbReference type="GO" id="GO:0003677">
    <property type="term" value="F:DNA binding"/>
    <property type="evidence" value="ECO:0007669"/>
    <property type="project" value="InterPro"/>
</dbReference>
<evidence type="ECO:0000256" key="1">
    <source>
        <dbReference type="SAM" id="MobiDB-lite"/>
    </source>
</evidence>
<dbReference type="AlphaFoldDB" id="A0A918LK32"/>
<keyword evidence="4" id="KW-1185">Reference proteome</keyword>
<dbReference type="EMBL" id="BMRB01000011">
    <property type="protein sequence ID" value="GGS59493.1"/>
    <property type="molecule type" value="Genomic_DNA"/>
</dbReference>
<protein>
    <submittedName>
        <fullName evidence="3">Transcriptional regulator</fullName>
    </submittedName>
</protein>
<name>A0A918LK32_9PSEU</name>